<accession>A0ACC2W5F7</accession>
<proteinExistence type="predicted"/>
<dbReference type="EMBL" id="JASBWS010000039">
    <property type="protein sequence ID" value="KAJ9106989.1"/>
    <property type="molecule type" value="Genomic_DNA"/>
</dbReference>
<keyword evidence="2" id="KW-1185">Reference proteome</keyword>
<reference evidence="1" key="1">
    <citation type="submission" date="2023-04" db="EMBL/GenBank/DDBJ databases">
        <title>Draft Genome sequencing of Naganishia species isolated from polar environments using Oxford Nanopore Technology.</title>
        <authorList>
            <person name="Leo P."/>
            <person name="Venkateswaran K."/>
        </authorList>
    </citation>
    <scope>NUCLEOTIDE SEQUENCE</scope>
    <source>
        <strain evidence="1">MNA-CCFEE 5262</strain>
    </source>
</reference>
<name>A0ACC2W5F7_9TREE</name>
<gene>
    <name evidence="1" type="ORF">QFC20_003889</name>
</gene>
<organism evidence="1 2">
    <name type="scientific">Naganishia adeliensis</name>
    <dbReference type="NCBI Taxonomy" id="92952"/>
    <lineage>
        <taxon>Eukaryota</taxon>
        <taxon>Fungi</taxon>
        <taxon>Dikarya</taxon>
        <taxon>Basidiomycota</taxon>
        <taxon>Agaricomycotina</taxon>
        <taxon>Tremellomycetes</taxon>
        <taxon>Filobasidiales</taxon>
        <taxon>Filobasidiaceae</taxon>
        <taxon>Naganishia</taxon>
    </lineage>
</organism>
<sequence>MVSTAEEKLGQIAPLAYLEQWPFPAFVFSTVELHPEGSNSPLPSPTTPTLGTVRHRQRHPEIPLVWANETWKSFSHNRPLRSLLDNDDVKVLNVWLRDEYQSAPTLTVTIQLAESVQKKLDLVRVPINPSKSNSKRTKGNMVSTDSETTIIVHAIERAPVQLFTAGSVPSRSATPRRQSDYFHGPMTEVEREPFMLSEQDGESPMGWNDQFVGDRTSVSQKSNIHTKGYLNGNNGFVDPVELPFPMIANYVPQPIITPPTTNSFPDNWEDINWAPTVLGPREKWPAWLETVISLVMHVPTETAFYFGPEFHCFHNKAFAKLLPGEPSPFGEPAKVGWYRTFDRLEFYLKSAWEGKPVAFQDDLWFFLSTEHDSSIETYHKWYMLPVKDDHGNVVGVFNATSETTPDVIYRRRTECLLNITKGVSSAKNQADFFHGITAAARKSSSAIDLPYMLMYQTQLSEASEEKVRELENAKPLDPMPLPGTELPLTMMLRGSVGTNQPNPAVQQEITVNIPQRLLRKKHFQSKATQMFDEQDEAFDRRSSTFSSEATVPTKPGEVAEYQDNQEPEWPIREAIVTGKIVFVEDTGSLTKGFELRSWERLPQSAVVIPLSQKSSKIPNAVLIIGLNIHRPWNETYRKWISTLRLTLGDVLAAVKAFELESIQRDKAKALADAMSNFLSNAAHELKSPLTLLVGPLEDIVNTTKDNHTKKLAKTARKTCARLSRLVSSLMDYSKLEAGKLTGTYRPLPVGGLTWDLATVFEGLPAVTSGRIKLNIDCQQNHVGQSAFIDVDFWEKIVSNLMSNAFKYTREGSVSIRVRYSQDSCILSVSDTGIGIPQEEVGLVTQRFHRVETSAGYAEGTGIGLAYTSELVKLHGGRLDVQSCTAEESRQRIPLGYDHLDRNSVDLDSSFTYESGHYGRSLVDAECQNNSDSTESTLSDAGSSSVLIRGIDPSTLFFKPDDILLICDDNQDLREYIANLFTPFVRVEQARDGLEGLEIALRVRPTLILSDVSMPRMSGTELLSRVKSSKTLEFTPVILITAKAGEDDRVDGILQGADDYMAKPFQSREVIARVNMQMMIGKKRRELEQKYLERTAEMDTIASYSPVGIARTSPEGSFYYCNSAWFELSGIEPVLPVADWSPYVVDEDLQQLSDDWFGFLAGDEKEITMEWRWKNGNAVQGRFVRLDLVNPKLGGTIGCVTDITPRKRHEILQQERLAAERLRREEAETERRQQELLIDVTSHELRNPISAVLQCSMLISQDLQQLRTQVEEHIKQQLPFLPGQETVSLLNECLDAAESVYECGLSQSRICDDVLSLGKLQLDKLQVFPIESDISKEIHKLIGIFSVEMRKLGITLAHSLGTGVQAFPKIRMDPVRFGQCATNLLSNSIKFTATSEIKNIWLDIDISPYAPVDGSCLRPEREWKAEDVQEDLHVYVSVRDTGPGLTEASLHKLFKRFAQASSETHTVFGGSGLGLFVTRRLTELMGGRIEVDSKLGEGSIFRFFIKVGKVAALPAIATAEQDVQVPVEVKSAAKPRNIHSDRKIRVFVVEDNMINQKVLLRQLRKAGMECEAANNGLEAVNRLRQVCATEGAIDSPFDVVLMDISMPVMDGLTAMRIIREEEAAGKLHRSWVFALTGNARQAQIDDALAHGLDDVLIKPYNAKSLIEKIHVVCGSV</sequence>
<evidence type="ECO:0000313" key="2">
    <source>
        <dbReference type="Proteomes" id="UP001230649"/>
    </source>
</evidence>
<comment type="caution">
    <text evidence="1">The sequence shown here is derived from an EMBL/GenBank/DDBJ whole genome shotgun (WGS) entry which is preliminary data.</text>
</comment>
<evidence type="ECO:0000313" key="1">
    <source>
        <dbReference type="EMBL" id="KAJ9106989.1"/>
    </source>
</evidence>
<protein>
    <submittedName>
        <fullName evidence="1">Uncharacterized protein</fullName>
    </submittedName>
</protein>
<dbReference type="Proteomes" id="UP001230649">
    <property type="component" value="Unassembled WGS sequence"/>
</dbReference>